<feature type="region of interest" description="Disordered" evidence="1">
    <location>
        <begin position="28"/>
        <end position="51"/>
    </location>
</feature>
<comment type="caution">
    <text evidence="2">The sequence shown here is derived from an EMBL/GenBank/DDBJ whole genome shotgun (WGS) entry which is preliminary data.</text>
</comment>
<dbReference type="EMBL" id="CAXAMM010041396">
    <property type="protein sequence ID" value="CAK9099210.1"/>
    <property type="molecule type" value="Genomic_DNA"/>
</dbReference>
<organism evidence="2 3">
    <name type="scientific">Durusdinium trenchii</name>
    <dbReference type="NCBI Taxonomy" id="1381693"/>
    <lineage>
        <taxon>Eukaryota</taxon>
        <taxon>Sar</taxon>
        <taxon>Alveolata</taxon>
        <taxon>Dinophyceae</taxon>
        <taxon>Suessiales</taxon>
        <taxon>Symbiodiniaceae</taxon>
        <taxon>Durusdinium</taxon>
    </lineage>
</organism>
<accession>A0ABP0RF52</accession>
<protein>
    <submittedName>
        <fullName evidence="2">Uncharacterized protein</fullName>
    </submittedName>
</protein>
<evidence type="ECO:0000313" key="2">
    <source>
        <dbReference type="EMBL" id="CAK9099210.1"/>
    </source>
</evidence>
<dbReference type="Proteomes" id="UP001642464">
    <property type="component" value="Unassembled WGS sequence"/>
</dbReference>
<sequence>MESVMIQYTMRPQNDDIAPNVQMIINDDQPRHGDTANDPVIKENEASESDGYMEECAEEELSRWKKAYEKVCEERSQRRWMELKMMWSSQVTADVRGYVVQRVIPRVRRREIVRRESDSASIRELEQWHRFMNSSLVQVLEIHMSMREKERQIKMLQRPLVVQQDQAPNATAMDVKEWVAKRFEMGELADKSQQTGLTYDHHDDTMKRLAKPTTWSLVACQLLRRSNVKDKNA</sequence>
<gene>
    <name evidence="2" type="ORF">SCF082_LOCUS46465</name>
</gene>
<reference evidence="2 3" key="1">
    <citation type="submission" date="2024-02" db="EMBL/GenBank/DDBJ databases">
        <authorList>
            <person name="Chen Y."/>
            <person name="Shah S."/>
            <person name="Dougan E. K."/>
            <person name="Thang M."/>
            <person name="Chan C."/>
        </authorList>
    </citation>
    <scope>NUCLEOTIDE SEQUENCE [LARGE SCALE GENOMIC DNA]</scope>
</reference>
<keyword evidence="3" id="KW-1185">Reference proteome</keyword>
<evidence type="ECO:0000256" key="1">
    <source>
        <dbReference type="SAM" id="MobiDB-lite"/>
    </source>
</evidence>
<name>A0ABP0RF52_9DINO</name>
<feature type="compositionally biased region" description="Basic and acidic residues" evidence="1">
    <location>
        <begin position="28"/>
        <end position="45"/>
    </location>
</feature>
<proteinExistence type="predicted"/>
<evidence type="ECO:0000313" key="3">
    <source>
        <dbReference type="Proteomes" id="UP001642464"/>
    </source>
</evidence>